<keyword evidence="8" id="KW-1133">Transmembrane helix</keyword>
<keyword evidence="7" id="KW-0851">Voltage-gated channel</keyword>
<dbReference type="PRINTS" id="PR01263">
    <property type="entry name" value="INTCLCHANNEL"/>
</dbReference>
<feature type="compositionally biased region" description="Basic and acidic residues" evidence="16">
    <location>
        <begin position="549"/>
        <end position="587"/>
    </location>
</feature>
<dbReference type="GO" id="GO:0005254">
    <property type="term" value="F:chloride channel activity"/>
    <property type="evidence" value="ECO:0007669"/>
    <property type="project" value="UniProtKB-KW"/>
</dbReference>
<dbReference type="CDD" id="cd03061">
    <property type="entry name" value="GST_N_CLIC"/>
    <property type="match status" value="1"/>
</dbReference>
<feature type="compositionally biased region" description="Basic and acidic residues" evidence="16">
    <location>
        <begin position="496"/>
        <end position="510"/>
    </location>
</feature>
<evidence type="ECO:0000256" key="14">
    <source>
        <dbReference type="ARBA" id="ARBA00023303"/>
    </source>
</evidence>
<feature type="region of interest" description="Disordered" evidence="16">
    <location>
        <begin position="549"/>
        <end position="602"/>
    </location>
</feature>
<protein>
    <submittedName>
        <fullName evidence="18">Chloride intracellular channel protein 4-like</fullName>
    </submittedName>
</protein>
<feature type="compositionally biased region" description="Basic and acidic residues" evidence="16">
    <location>
        <begin position="179"/>
        <end position="190"/>
    </location>
</feature>
<keyword evidence="4" id="KW-0813">Transport</keyword>
<comment type="subcellular location">
    <subcellularLocation>
        <location evidence="2">Cytoplasm</location>
    </subcellularLocation>
    <subcellularLocation>
        <location evidence="1">Membrane</location>
        <topology evidence="1">Single-pass membrane protein</topology>
    </subcellularLocation>
</comment>
<feature type="compositionally biased region" description="Polar residues" evidence="16">
    <location>
        <begin position="191"/>
        <end position="203"/>
    </location>
</feature>
<evidence type="ECO:0000259" key="17">
    <source>
        <dbReference type="Pfam" id="PF22441"/>
    </source>
</evidence>
<evidence type="ECO:0000256" key="11">
    <source>
        <dbReference type="ARBA" id="ARBA00023136"/>
    </source>
</evidence>
<dbReference type="SUPFAM" id="SSF52833">
    <property type="entry name" value="Thioredoxin-like"/>
    <property type="match status" value="1"/>
</dbReference>
<feature type="compositionally biased region" description="Basic and acidic residues" evidence="16">
    <location>
        <begin position="233"/>
        <end position="250"/>
    </location>
</feature>
<dbReference type="InterPro" id="IPR053823">
    <property type="entry name" value="CLIC_N"/>
</dbReference>
<feature type="region of interest" description="Disordered" evidence="16">
    <location>
        <begin position="785"/>
        <end position="815"/>
    </location>
</feature>
<keyword evidence="9" id="KW-0560">Oxidoreductase</keyword>
<sequence length="1061" mass="118219">MAQAKSDAGLDSEISSDTVVQSTVGPSTDLDSRSNEEEEEEEIELAEEVDEYIGFGSENGTTGKQIDDSGKSPLGQEEESKLAVVIVHENPEAEEQGNMDEESTNDGESTEQMDAPKEELENVAEKTMTKTDDEPKQAQANLNLNEPQNETEPAPALLPSQNPIPKAQPIAEEPSATNMEDKELELELDKPQTQLEEVPTKSQEIQEEERKSDIFNANSEDKGIIKIEKVEEKSDIQEQAGEERGTKTEMEQVVAQASSEVGMMESQSLEIENQANFLCSNDKTLQETVHLTDAISFEVPQNKVEQPTELEKQCIVSTNATVQEVKEVVVDAVLGDQPANEFQQSEKSKQVASHPVLRSEIGIAEQEQALEKKQPDLFNRLITKEPLLEHVEDKTAAVAVVETNAEVPTNDSKEPNVEGLAIISQPDEEIQAEENKTEVNEVKTELVIPNVSSVEAEKDCQSIPKSPESFQNDDAFKSDSGHANKTKQQTTVEDEPMNKELDEVRLEKEATISSTVQQQTEEATSNEGNKLSKMADETGLELAEECEELKMQDEQPIESVEKDIPEEKEGDNKEIPVEKEKKKHEENLIQITEDPTADLRENTCPVKQVSKEEGGVCNAIEKPAAKGVCKKIEQPGEVSKDEPDPVQERRSNRLVLEQLIRVIESKQKAAEAEITKKEQPSSSPVTEVVPKAAQEEESKVVEQSKAVTEDEPKDEPKKRVREGGRKVAIPAWLIASETSEVQEPPKPPVNRLRKFSIEREAETGFKARSPEVMVENGLLGSPVRKQSAQLKKSSPDVMPEEAVEPPKTTPVEKKKEKIYSSDPADWEISLYVKAGSDGESIGNCPFSQRLFMILWLKGVIFNVTTVDLKRKPADLQDLAPGTNPPFMTFNGEVLVDVNKIEEFLEERLVPPRYPKLSVKHPESNTAGIDVFAKFSAYIKNPRKEANDGLEKVLLKSLKRLDEYLQSPLPEEIDENSTDDPGPSTRSFLDGQDLTLADCNLLPKLHIIKIVAKKYRGFEIPADMTGVWRYLNSAYQREEFINTCPAEREIEFAYLDVAKKIR</sequence>
<feature type="region of interest" description="Disordered" evidence="16">
    <location>
        <begin position="670"/>
        <end position="723"/>
    </location>
</feature>
<feature type="domain" description="CLIC N-terminal" evidence="17">
    <location>
        <begin position="827"/>
        <end position="911"/>
    </location>
</feature>
<reference evidence="18" key="4">
    <citation type="submission" date="2025-09" db="UniProtKB">
        <authorList>
            <consortium name="Ensembl"/>
        </authorList>
    </citation>
    <scope>IDENTIFICATION</scope>
</reference>
<keyword evidence="10" id="KW-0406">Ion transport</keyword>
<name>A0A3B1J5N0_ASTMX</name>
<dbReference type="InterPro" id="IPR002946">
    <property type="entry name" value="CLIC"/>
</dbReference>
<comment type="similarity">
    <text evidence="3">Belongs to the chloride channel CLIC family.</text>
</comment>
<feature type="compositionally biased region" description="Basic and acidic residues" evidence="16">
    <location>
        <begin position="630"/>
        <end position="651"/>
    </location>
</feature>
<dbReference type="InParanoid" id="A0A3B1J5N0"/>
<dbReference type="PANTHER" id="PTHR45476:SF1">
    <property type="entry name" value="CHLORIDE INTRACELLULAR CHANNEL PROTEIN 6"/>
    <property type="match status" value="1"/>
</dbReference>
<organism evidence="18 19">
    <name type="scientific">Astyanax mexicanus</name>
    <name type="common">Blind cave fish</name>
    <name type="synonym">Astyanax fasciatus mexicanus</name>
    <dbReference type="NCBI Taxonomy" id="7994"/>
    <lineage>
        <taxon>Eukaryota</taxon>
        <taxon>Metazoa</taxon>
        <taxon>Chordata</taxon>
        <taxon>Craniata</taxon>
        <taxon>Vertebrata</taxon>
        <taxon>Euteleostomi</taxon>
        <taxon>Actinopterygii</taxon>
        <taxon>Neopterygii</taxon>
        <taxon>Teleostei</taxon>
        <taxon>Ostariophysi</taxon>
        <taxon>Characiformes</taxon>
        <taxon>Characoidei</taxon>
        <taxon>Acestrorhamphidae</taxon>
        <taxon>Acestrorhamphinae</taxon>
        <taxon>Astyanax</taxon>
    </lineage>
</organism>
<dbReference type="Proteomes" id="UP000018467">
    <property type="component" value="Unassembled WGS sequence"/>
</dbReference>
<evidence type="ECO:0000313" key="18">
    <source>
        <dbReference type="Ensembl" id="ENSAMXP00000037548.1"/>
    </source>
</evidence>
<feature type="region of interest" description="Disordered" evidence="16">
    <location>
        <begin position="1"/>
        <end position="219"/>
    </location>
</feature>
<dbReference type="GO" id="GO:0034707">
    <property type="term" value="C:chloride channel complex"/>
    <property type="evidence" value="ECO:0007669"/>
    <property type="project" value="UniProtKB-KW"/>
</dbReference>
<dbReference type="NCBIfam" id="TIGR00862">
    <property type="entry name" value="O-ClC"/>
    <property type="match status" value="1"/>
</dbReference>
<reference evidence="19" key="1">
    <citation type="submission" date="2013-03" db="EMBL/GenBank/DDBJ databases">
        <authorList>
            <person name="Jeffery W."/>
            <person name="Warren W."/>
            <person name="Wilson R.K."/>
        </authorList>
    </citation>
    <scope>NUCLEOTIDE SEQUENCE</scope>
    <source>
        <strain evidence="19">female</strain>
    </source>
</reference>
<evidence type="ECO:0000256" key="3">
    <source>
        <dbReference type="ARBA" id="ARBA00007655"/>
    </source>
</evidence>
<evidence type="ECO:0000256" key="6">
    <source>
        <dbReference type="ARBA" id="ARBA00022692"/>
    </source>
</evidence>
<evidence type="ECO:0000256" key="10">
    <source>
        <dbReference type="ARBA" id="ARBA00023065"/>
    </source>
</evidence>
<dbReference type="AlphaFoldDB" id="A0A3B1J5N0"/>
<evidence type="ECO:0000256" key="15">
    <source>
        <dbReference type="ARBA" id="ARBA00024167"/>
    </source>
</evidence>
<dbReference type="Gene3D" id="1.20.1050.10">
    <property type="match status" value="1"/>
</dbReference>
<dbReference type="GeneTree" id="ENSGT00940000159602"/>
<dbReference type="Gene3D" id="3.40.30.10">
    <property type="entry name" value="Glutaredoxin"/>
    <property type="match status" value="1"/>
</dbReference>
<dbReference type="PANTHER" id="PTHR45476">
    <property type="entry name" value="CHLORIDE INTRACELLULAR CHANNEL PROTEIN 6-RELATED"/>
    <property type="match status" value="1"/>
</dbReference>
<keyword evidence="12" id="KW-0869">Chloride channel</keyword>
<keyword evidence="13" id="KW-0868">Chloride</keyword>
<feature type="compositionally biased region" description="Acidic residues" evidence="16">
    <location>
        <begin position="36"/>
        <end position="51"/>
    </location>
</feature>
<dbReference type="SUPFAM" id="SSF47616">
    <property type="entry name" value="GST C-terminal domain-like"/>
    <property type="match status" value="1"/>
</dbReference>
<dbReference type="InterPro" id="IPR036249">
    <property type="entry name" value="Thioredoxin-like_sf"/>
</dbReference>
<evidence type="ECO:0000256" key="8">
    <source>
        <dbReference type="ARBA" id="ARBA00022989"/>
    </source>
</evidence>
<keyword evidence="14" id="KW-0407">Ion channel</keyword>
<feature type="compositionally biased region" description="Basic and acidic residues" evidence="16">
    <location>
        <begin position="114"/>
        <end position="136"/>
    </location>
</feature>
<comment type="catalytic activity">
    <reaction evidence="15">
        <text>chloride(in) = chloride(out)</text>
        <dbReference type="Rhea" id="RHEA:29823"/>
        <dbReference type="ChEBI" id="CHEBI:17996"/>
    </reaction>
</comment>
<dbReference type="FunFam" id="1.20.1050.10:FF:000001">
    <property type="entry name" value="Chloride intracellular channel 2"/>
    <property type="match status" value="1"/>
</dbReference>
<proteinExistence type="inferred from homology"/>
<feature type="compositionally biased region" description="Polar residues" evidence="16">
    <location>
        <begin position="13"/>
        <end position="26"/>
    </location>
</feature>
<evidence type="ECO:0000256" key="7">
    <source>
        <dbReference type="ARBA" id="ARBA00022882"/>
    </source>
</evidence>
<dbReference type="GO" id="GO:0005737">
    <property type="term" value="C:cytoplasm"/>
    <property type="evidence" value="ECO:0007669"/>
    <property type="project" value="UniProtKB-SubCell"/>
</dbReference>
<feature type="compositionally biased region" description="Basic and acidic residues" evidence="16">
    <location>
        <begin position="693"/>
        <end position="723"/>
    </location>
</feature>
<dbReference type="InterPro" id="IPR036282">
    <property type="entry name" value="Glutathione-S-Trfase_C_sf"/>
</dbReference>
<dbReference type="GO" id="GO:0016491">
    <property type="term" value="F:oxidoreductase activity"/>
    <property type="evidence" value="ECO:0007669"/>
    <property type="project" value="UniProtKB-KW"/>
</dbReference>
<feature type="compositionally biased region" description="Basic and acidic residues" evidence="16">
    <location>
        <begin position="670"/>
        <end position="679"/>
    </location>
</feature>
<feature type="compositionally biased region" description="Polar residues" evidence="16">
    <location>
        <begin position="511"/>
        <end position="529"/>
    </location>
</feature>
<keyword evidence="11" id="KW-0472">Membrane</keyword>
<dbReference type="Pfam" id="PF22441">
    <property type="entry name" value="CLIC-like_N"/>
    <property type="match status" value="1"/>
</dbReference>
<evidence type="ECO:0000313" key="19">
    <source>
        <dbReference type="Proteomes" id="UP000018467"/>
    </source>
</evidence>
<evidence type="ECO:0000256" key="9">
    <source>
        <dbReference type="ARBA" id="ARBA00023002"/>
    </source>
</evidence>
<evidence type="ECO:0000256" key="5">
    <source>
        <dbReference type="ARBA" id="ARBA00022490"/>
    </source>
</evidence>
<keyword evidence="5" id="KW-0963">Cytoplasm</keyword>
<reference evidence="18" key="3">
    <citation type="submission" date="2025-08" db="UniProtKB">
        <authorList>
            <consortium name="Ensembl"/>
        </authorList>
    </citation>
    <scope>IDENTIFICATION</scope>
</reference>
<dbReference type="Bgee" id="ENSAMXG00000033998">
    <property type="expression patterns" value="Expressed in camera-type eye and 7 other cell types or tissues"/>
</dbReference>
<dbReference type="SFLD" id="SFLDS00019">
    <property type="entry name" value="Glutathione_Transferase_(cytos"/>
    <property type="match status" value="1"/>
</dbReference>
<dbReference type="STRING" id="7994.ENSAMXP00000037548"/>
<dbReference type="Ensembl" id="ENSAMXT00000032989.1">
    <property type="protein sequence ID" value="ENSAMXP00000037548.1"/>
    <property type="gene ID" value="ENSAMXG00000033998.1"/>
</dbReference>
<feature type="compositionally biased region" description="Polar residues" evidence="16">
    <location>
        <begin position="138"/>
        <end position="151"/>
    </location>
</feature>
<accession>A0A3B1J5N0</accession>
<keyword evidence="19" id="KW-1185">Reference proteome</keyword>
<feature type="region of interest" description="Disordered" evidence="16">
    <location>
        <begin position="233"/>
        <end position="255"/>
    </location>
</feature>
<feature type="compositionally biased region" description="Basic and acidic residues" evidence="16">
    <location>
        <begin position="208"/>
        <end position="219"/>
    </location>
</feature>
<reference evidence="19" key="2">
    <citation type="journal article" date="2014" name="Nat. Commun.">
        <title>The cavefish genome reveals candidate genes for eye loss.</title>
        <authorList>
            <person name="McGaugh S.E."/>
            <person name="Gross J.B."/>
            <person name="Aken B."/>
            <person name="Blin M."/>
            <person name="Borowsky R."/>
            <person name="Chalopin D."/>
            <person name="Hinaux H."/>
            <person name="Jeffery W.R."/>
            <person name="Keene A."/>
            <person name="Ma L."/>
            <person name="Minx P."/>
            <person name="Murphy D."/>
            <person name="O'Quin K.E."/>
            <person name="Retaux S."/>
            <person name="Rohner N."/>
            <person name="Searle S.M."/>
            <person name="Stahl B.A."/>
            <person name="Tabin C."/>
            <person name="Volff J.N."/>
            <person name="Yoshizawa M."/>
            <person name="Warren W.C."/>
        </authorList>
    </citation>
    <scope>NUCLEOTIDE SEQUENCE [LARGE SCALE GENOMIC DNA]</scope>
    <source>
        <strain evidence="19">female</strain>
    </source>
</reference>
<evidence type="ECO:0000256" key="16">
    <source>
        <dbReference type="SAM" id="MobiDB-lite"/>
    </source>
</evidence>
<evidence type="ECO:0000256" key="2">
    <source>
        <dbReference type="ARBA" id="ARBA00004496"/>
    </source>
</evidence>
<evidence type="ECO:0000256" key="1">
    <source>
        <dbReference type="ARBA" id="ARBA00004167"/>
    </source>
</evidence>
<feature type="region of interest" description="Disordered" evidence="16">
    <location>
        <begin position="454"/>
        <end position="533"/>
    </location>
</feature>
<dbReference type="InterPro" id="IPR040079">
    <property type="entry name" value="Glutathione_S-Trfase"/>
</dbReference>
<feature type="compositionally biased region" description="Acidic residues" evidence="16">
    <location>
        <begin position="92"/>
        <end position="111"/>
    </location>
</feature>
<keyword evidence="6" id="KW-0812">Transmembrane</keyword>
<feature type="region of interest" description="Disordered" evidence="16">
    <location>
        <begin position="627"/>
        <end position="652"/>
    </location>
</feature>
<evidence type="ECO:0000256" key="4">
    <source>
        <dbReference type="ARBA" id="ARBA00022448"/>
    </source>
</evidence>
<evidence type="ECO:0000256" key="13">
    <source>
        <dbReference type="ARBA" id="ARBA00023214"/>
    </source>
</evidence>
<evidence type="ECO:0000256" key="12">
    <source>
        <dbReference type="ARBA" id="ARBA00023173"/>
    </source>
</evidence>